<feature type="compositionally biased region" description="Acidic residues" evidence="7">
    <location>
        <begin position="378"/>
        <end position="389"/>
    </location>
</feature>
<dbReference type="GO" id="GO:0003700">
    <property type="term" value="F:DNA-binding transcription factor activity"/>
    <property type="evidence" value="ECO:0007669"/>
    <property type="project" value="InterPro"/>
</dbReference>
<feature type="compositionally biased region" description="Low complexity" evidence="7">
    <location>
        <begin position="256"/>
        <end position="278"/>
    </location>
</feature>
<accession>A0AAW1QHY3</accession>
<evidence type="ECO:0000313" key="11">
    <source>
        <dbReference type="EMBL" id="KAK9820979.1"/>
    </source>
</evidence>
<comment type="subcellular location">
    <subcellularLocation>
        <location evidence="1">Nucleus</location>
    </subcellularLocation>
</comment>
<dbReference type="Gene3D" id="4.10.280.10">
    <property type="entry name" value="Helix-loop-helix DNA-binding domain"/>
    <property type="match status" value="1"/>
</dbReference>
<feature type="region of interest" description="Disordered" evidence="7">
    <location>
        <begin position="256"/>
        <end position="320"/>
    </location>
</feature>
<evidence type="ECO:0000259" key="9">
    <source>
        <dbReference type="PROSITE" id="PS50888"/>
    </source>
</evidence>
<evidence type="ECO:0000259" key="10">
    <source>
        <dbReference type="PROSITE" id="PS51806"/>
    </source>
</evidence>
<dbReference type="PROSITE" id="PS00036">
    <property type="entry name" value="BZIP_BASIC"/>
    <property type="match status" value="1"/>
</dbReference>
<dbReference type="PANTHER" id="PTHR45693:SF1">
    <property type="entry name" value="TRANSCRIPTION FACTOR PERIANTHIA"/>
    <property type="match status" value="1"/>
</dbReference>
<name>A0AAW1QHY3_9CHLO</name>
<dbReference type="Gene3D" id="1.20.5.170">
    <property type="match status" value="1"/>
</dbReference>
<dbReference type="SUPFAM" id="SSF47459">
    <property type="entry name" value="HLH, helix-loop-helix DNA-binding domain"/>
    <property type="match status" value="1"/>
</dbReference>
<dbReference type="SMART" id="SM00338">
    <property type="entry name" value="BRLZ"/>
    <property type="match status" value="1"/>
</dbReference>
<gene>
    <name evidence="11" type="ORF">WJX81_007452</name>
</gene>
<feature type="domain" description="BHLH" evidence="9">
    <location>
        <begin position="33"/>
        <end position="82"/>
    </location>
</feature>
<evidence type="ECO:0000256" key="1">
    <source>
        <dbReference type="ARBA" id="ARBA00004123"/>
    </source>
</evidence>
<dbReference type="Pfam" id="PF00170">
    <property type="entry name" value="bZIP_1"/>
    <property type="match status" value="1"/>
</dbReference>
<dbReference type="GO" id="GO:0006351">
    <property type="term" value="P:DNA-templated transcription"/>
    <property type="evidence" value="ECO:0007669"/>
    <property type="project" value="InterPro"/>
</dbReference>
<organism evidence="11 12">
    <name type="scientific">Elliptochloris bilobata</name>
    <dbReference type="NCBI Taxonomy" id="381761"/>
    <lineage>
        <taxon>Eukaryota</taxon>
        <taxon>Viridiplantae</taxon>
        <taxon>Chlorophyta</taxon>
        <taxon>core chlorophytes</taxon>
        <taxon>Trebouxiophyceae</taxon>
        <taxon>Trebouxiophyceae incertae sedis</taxon>
        <taxon>Elliptochloris clade</taxon>
        <taxon>Elliptochloris</taxon>
    </lineage>
</organism>
<evidence type="ECO:0008006" key="13">
    <source>
        <dbReference type="Google" id="ProtNLM"/>
    </source>
</evidence>
<dbReference type="InterPro" id="IPR036638">
    <property type="entry name" value="HLH_DNA-bd_sf"/>
</dbReference>
<dbReference type="InterPro" id="IPR004827">
    <property type="entry name" value="bZIP"/>
</dbReference>
<dbReference type="AlphaFoldDB" id="A0AAW1QHY3"/>
<dbReference type="Proteomes" id="UP001445335">
    <property type="component" value="Unassembled WGS sequence"/>
</dbReference>
<evidence type="ECO:0000259" key="8">
    <source>
        <dbReference type="PROSITE" id="PS50217"/>
    </source>
</evidence>
<dbReference type="SMART" id="SM00353">
    <property type="entry name" value="HLH"/>
    <property type="match status" value="1"/>
</dbReference>
<feature type="region of interest" description="Disordered" evidence="7">
    <location>
        <begin position="1"/>
        <end position="46"/>
    </location>
</feature>
<keyword evidence="12" id="KW-1185">Reference proteome</keyword>
<reference evidence="11 12" key="1">
    <citation type="journal article" date="2024" name="Nat. Commun.">
        <title>Phylogenomics reveals the evolutionary origins of lichenization in chlorophyte algae.</title>
        <authorList>
            <person name="Puginier C."/>
            <person name="Libourel C."/>
            <person name="Otte J."/>
            <person name="Skaloud P."/>
            <person name="Haon M."/>
            <person name="Grisel S."/>
            <person name="Petersen M."/>
            <person name="Berrin J.G."/>
            <person name="Delaux P.M."/>
            <person name="Dal Grande F."/>
            <person name="Keller J."/>
        </authorList>
    </citation>
    <scope>NUCLEOTIDE SEQUENCE [LARGE SCALE GENOMIC DNA]</scope>
    <source>
        <strain evidence="11 12">SAG 245.80</strain>
    </source>
</reference>
<proteinExistence type="inferred from homology"/>
<dbReference type="PROSITE" id="PS51806">
    <property type="entry name" value="DOG1"/>
    <property type="match status" value="1"/>
</dbReference>
<evidence type="ECO:0000256" key="5">
    <source>
        <dbReference type="ARBA" id="ARBA00023163"/>
    </source>
</evidence>
<dbReference type="InterPro" id="IPR025422">
    <property type="entry name" value="TGA_domain"/>
</dbReference>
<dbReference type="InterPro" id="IPR046347">
    <property type="entry name" value="bZIP_sf"/>
</dbReference>
<dbReference type="SUPFAM" id="SSF57959">
    <property type="entry name" value="Leucine zipper domain"/>
    <property type="match status" value="1"/>
</dbReference>
<evidence type="ECO:0000313" key="12">
    <source>
        <dbReference type="Proteomes" id="UP001445335"/>
    </source>
</evidence>
<feature type="domain" description="DOG1" evidence="10">
    <location>
        <begin position="445"/>
        <end position="652"/>
    </location>
</feature>
<keyword evidence="6" id="KW-0539">Nucleus</keyword>
<feature type="compositionally biased region" description="Basic and acidic residues" evidence="7">
    <location>
        <begin position="305"/>
        <end position="320"/>
    </location>
</feature>
<dbReference type="GO" id="GO:0046983">
    <property type="term" value="F:protein dimerization activity"/>
    <property type="evidence" value="ECO:0007669"/>
    <property type="project" value="InterPro"/>
</dbReference>
<evidence type="ECO:0000256" key="6">
    <source>
        <dbReference type="ARBA" id="ARBA00023242"/>
    </source>
</evidence>
<comment type="similarity">
    <text evidence="2">Belongs to the bZIP family.</text>
</comment>
<keyword evidence="4" id="KW-0238">DNA-binding</keyword>
<sequence length="656" mass="68526">MYPAAQPAQNRRSRESGDGLQLLADHAHRPAQRTSGNHVATEQKRRDRINKGFDDLRALIQVDGKLDKAAFLAAVVDYVKRVQGVLGEVLAGSAVQAAPLAAALAPPATASPALEPAPASAPASAPTSALFGGVPLEQAQQLQLLQALQLQQVLQLGQALQLQQAAGSLAMPPLMLWSGPAFGLEQCDRSMAARPPRQAHAPSRYVAEDSPPAARKRKKPPADAAASQAQTKREASPTPRQLDTWAQTALEQLAQAAECESGSDSEGSAGAGACSGSREGLRKRRAGSRPGLANRAADEDDGEAEETRRRLESNREAARRCRERKMNYTKQLEEKVEELQDELRAALTAQTAPTPDRRTHPKPGTKPGTKPEPKPEPELDFGGDDENDNDWVPPPPPRPRAPPAKAAHRPEAEPRDEAEAPAAAASAAGRRVRVAVAVNATAAAAMDREEDSEAWQAPYREAARAVRGALAACASEAQLRAAALGALAALQSEAAQRREAATGGDLAAVARGAFLSPAQRLLLFMGGLRPSTVLSAASAQLKAGGDNKGAGSLASLAARCRPEEAGLEAAMNAALLQLAAQAGGHGEEGPVKLPGAALKPLRAALGRADDLRLSLYDQLPALLRARELAAVALAPLCLLDGAEAALGNAPSGCVRF</sequence>
<feature type="region of interest" description="Disordered" evidence="7">
    <location>
        <begin position="191"/>
        <end position="240"/>
    </location>
</feature>
<dbReference type="PANTHER" id="PTHR45693">
    <property type="entry name" value="TRANSCRIPTION FACTOR TGA9"/>
    <property type="match status" value="1"/>
</dbReference>
<feature type="compositionally biased region" description="Pro residues" evidence="7">
    <location>
        <begin position="392"/>
        <end position="402"/>
    </location>
</feature>
<feature type="region of interest" description="Disordered" evidence="7">
    <location>
        <begin position="348"/>
        <end position="430"/>
    </location>
</feature>
<dbReference type="EMBL" id="JALJOU010000110">
    <property type="protein sequence ID" value="KAK9820979.1"/>
    <property type="molecule type" value="Genomic_DNA"/>
</dbReference>
<evidence type="ECO:0000256" key="2">
    <source>
        <dbReference type="ARBA" id="ARBA00007163"/>
    </source>
</evidence>
<dbReference type="GO" id="GO:0043565">
    <property type="term" value="F:sequence-specific DNA binding"/>
    <property type="evidence" value="ECO:0007669"/>
    <property type="project" value="InterPro"/>
</dbReference>
<comment type="caution">
    <text evidence="11">The sequence shown here is derived from an EMBL/GenBank/DDBJ whole genome shotgun (WGS) entry which is preliminary data.</text>
</comment>
<feature type="compositionally biased region" description="Basic and acidic residues" evidence="7">
    <location>
        <begin position="408"/>
        <end position="418"/>
    </location>
</feature>
<feature type="domain" description="BZIP" evidence="8">
    <location>
        <begin position="304"/>
        <end position="342"/>
    </location>
</feature>
<feature type="compositionally biased region" description="Low complexity" evidence="7">
    <location>
        <begin position="420"/>
        <end position="430"/>
    </location>
</feature>
<evidence type="ECO:0000256" key="4">
    <source>
        <dbReference type="ARBA" id="ARBA00023125"/>
    </source>
</evidence>
<dbReference type="PROSITE" id="PS50888">
    <property type="entry name" value="BHLH"/>
    <property type="match status" value="1"/>
</dbReference>
<dbReference type="GO" id="GO:0005634">
    <property type="term" value="C:nucleus"/>
    <property type="evidence" value="ECO:0007669"/>
    <property type="project" value="UniProtKB-SubCell"/>
</dbReference>
<dbReference type="PROSITE" id="PS50217">
    <property type="entry name" value="BZIP"/>
    <property type="match status" value="1"/>
</dbReference>
<evidence type="ECO:0000256" key="7">
    <source>
        <dbReference type="SAM" id="MobiDB-lite"/>
    </source>
</evidence>
<dbReference type="InterPro" id="IPR011598">
    <property type="entry name" value="bHLH_dom"/>
</dbReference>
<protein>
    <recommendedName>
        <fullName evidence="13">BHLH domain-containing protein</fullName>
    </recommendedName>
</protein>
<evidence type="ECO:0000256" key="3">
    <source>
        <dbReference type="ARBA" id="ARBA00023015"/>
    </source>
</evidence>
<keyword evidence="3" id="KW-0805">Transcription regulation</keyword>
<dbReference type="Pfam" id="PF00010">
    <property type="entry name" value="HLH"/>
    <property type="match status" value="1"/>
</dbReference>
<keyword evidence="5" id="KW-0804">Transcription</keyword>